<dbReference type="AlphaFoldDB" id="A0A0P1AZS9"/>
<proteinExistence type="predicted"/>
<dbReference type="Proteomes" id="UP000054928">
    <property type="component" value="Unassembled WGS sequence"/>
</dbReference>
<keyword evidence="2" id="KW-1185">Reference proteome</keyword>
<dbReference type="EMBL" id="CCYD01002864">
    <property type="protein sequence ID" value="CEG47885.1"/>
    <property type="molecule type" value="Genomic_DNA"/>
</dbReference>
<organism evidence="1 2">
    <name type="scientific">Plasmopara halstedii</name>
    <name type="common">Downy mildew of sunflower</name>
    <dbReference type="NCBI Taxonomy" id="4781"/>
    <lineage>
        <taxon>Eukaryota</taxon>
        <taxon>Sar</taxon>
        <taxon>Stramenopiles</taxon>
        <taxon>Oomycota</taxon>
        <taxon>Peronosporomycetes</taxon>
        <taxon>Peronosporales</taxon>
        <taxon>Peronosporaceae</taxon>
        <taxon>Plasmopara</taxon>
    </lineage>
</organism>
<dbReference type="RefSeq" id="XP_036263432.1">
    <property type="nucleotide sequence ID" value="XM_036407183.1"/>
</dbReference>
<dbReference type="GeneID" id="59052890"/>
<protein>
    <submittedName>
        <fullName evidence="1">Uncharacterized protein</fullName>
    </submittedName>
</protein>
<sequence>MQLNSSMKALTRLMQDKEGNAVHLEQAVRVGSNGGSAYVSCFLSSTDSNKKCCLCRFTLLMSSIRQ</sequence>
<evidence type="ECO:0000313" key="2">
    <source>
        <dbReference type="Proteomes" id="UP000054928"/>
    </source>
</evidence>
<reference evidence="2" key="1">
    <citation type="submission" date="2014-09" db="EMBL/GenBank/DDBJ databases">
        <authorList>
            <person name="Sharma Rahul"/>
            <person name="Thines Marco"/>
        </authorList>
    </citation>
    <scope>NUCLEOTIDE SEQUENCE [LARGE SCALE GENOMIC DNA]</scope>
</reference>
<evidence type="ECO:0000313" key="1">
    <source>
        <dbReference type="EMBL" id="CEG47885.1"/>
    </source>
</evidence>
<accession>A0A0P1AZS9</accession>
<name>A0A0P1AZS9_PLAHL</name>